<dbReference type="Proteomes" id="UP000838160">
    <property type="component" value="Unassembled WGS sequence"/>
</dbReference>
<evidence type="ECO:0000313" key="2">
    <source>
        <dbReference type="Proteomes" id="UP000838160"/>
    </source>
</evidence>
<proteinExistence type="predicted"/>
<gene>
    <name evidence="1" type="ORF">VHP8226_03501</name>
</gene>
<dbReference type="EMBL" id="CAKLCM010000003">
    <property type="protein sequence ID" value="CAH0529745.1"/>
    <property type="molecule type" value="Genomic_DNA"/>
</dbReference>
<accession>A0ABN8DKW0</accession>
<dbReference type="RefSeq" id="WP_237486320.1">
    <property type="nucleotide sequence ID" value="NZ_CAKLCM010000003.1"/>
</dbReference>
<organism evidence="1 2">
    <name type="scientific">Vibrio hippocampi</name>
    <dbReference type="NCBI Taxonomy" id="654686"/>
    <lineage>
        <taxon>Bacteria</taxon>
        <taxon>Pseudomonadati</taxon>
        <taxon>Pseudomonadota</taxon>
        <taxon>Gammaproteobacteria</taxon>
        <taxon>Vibrionales</taxon>
        <taxon>Vibrionaceae</taxon>
        <taxon>Vibrio</taxon>
    </lineage>
</organism>
<keyword evidence="2" id="KW-1185">Reference proteome</keyword>
<evidence type="ECO:0008006" key="3">
    <source>
        <dbReference type="Google" id="ProtNLM"/>
    </source>
</evidence>
<sequence length="52" mass="5751">MRVIAIIGLSVLVWGCASSDTDMDSRAMSEKIQHEEQIQQQRCAALGDLNCQ</sequence>
<evidence type="ECO:0000313" key="1">
    <source>
        <dbReference type="EMBL" id="CAH0529745.1"/>
    </source>
</evidence>
<name>A0ABN8DKW0_9VIBR</name>
<comment type="caution">
    <text evidence="1">The sequence shown here is derived from an EMBL/GenBank/DDBJ whole genome shotgun (WGS) entry which is preliminary data.</text>
</comment>
<reference evidence="1" key="1">
    <citation type="submission" date="2021-12" db="EMBL/GenBank/DDBJ databases">
        <authorList>
            <person name="Rodrigo-Torres L."/>
            <person name="Arahal R. D."/>
            <person name="Lucena T."/>
        </authorList>
    </citation>
    <scope>NUCLEOTIDE SEQUENCE</scope>
    <source>
        <strain evidence="1">CECT 8226</strain>
    </source>
</reference>
<protein>
    <recommendedName>
        <fullName evidence="3">Secreted protein</fullName>
    </recommendedName>
</protein>